<proteinExistence type="predicted"/>
<sequence>MSNEYRLDDGTQRYGSRSNSYTPHEATPAAAVRAEEAAEVAARLGLDEMAAAIDRRLTSSWADTDNYLVVAMRKTHPEELTAARALVKLHLGTQRQWLLKAEAVRNKRLATTMHRRRSSGTAREVSALRAILMSGLIALPTYIVATSREDLLKLILVGIGCIALALMGGHPITVHARVPVMPNIRAAWLTEIRNDIVDATLVAILQNNGAGLDARTAAAGRRGWTSIQIAAKAMHALHS</sequence>
<feature type="compositionally biased region" description="Polar residues" evidence="1">
    <location>
        <begin position="13"/>
        <end position="22"/>
    </location>
</feature>
<feature type="compositionally biased region" description="Basic and acidic residues" evidence="1">
    <location>
        <begin position="1"/>
        <end position="11"/>
    </location>
</feature>
<feature type="region of interest" description="Disordered" evidence="1">
    <location>
        <begin position="1"/>
        <end position="28"/>
    </location>
</feature>
<feature type="transmembrane region" description="Helical" evidence="2">
    <location>
        <begin position="151"/>
        <end position="169"/>
    </location>
</feature>
<feature type="transmembrane region" description="Helical" evidence="2">
    <location>
        <begin position="125"/>
        <end position="145"/>
    </location>
</feature>
<evidence type="ECO:0000256" key="2">
    <source>
        <dbReference type="SAM" id="Phobius"/>
    </source>
</evidence>
<keyword evidence="4" id="KW-1185">Reference proteome</keyword>
<name>A0ABP5KLT6_9MICC</name>
<evidence type="ECO:0000256" key="1">
    <source>
        <dbReference type="SAM" id="MobiDB-lite"/>
    </source>
</evidence>
<accession>A0ABP5KLT6</accession>
<protein>
    <submittedName>
        <fullName evidence="3">Uncharacterized protein</fullName>
    </submittedName>
</protein>
<gene>
    <name evidence="3" type="ORF">GCM10009825_18050</name>
</gene>
<comment type="caution">
    <text evidence="3">The sequence shown here is derived from an EMBL/GenBank/DDBJ whole genome shotgun (WGS) entry which is preliminary data.</text>
</comment>
<evidence type="ECO:0000313" key="3">
    <source>
        <dbReference type="EMBL" id="GAA2134432.1"/>
    </source>
</evidence>
<keyword evidence="2" id="KW-0812">Transmembrane</keyword>
<organism evidence="3 4">
    <name type="scientific">Arthrobacter humicola</name>
    <dbReference type="NCBI Taxonomy" id="409291"/>
    <lineage>
        <taxon>Bacteria</taxon>
        <taxon>Bacillati</taxon>
        <taxon>Actinomycetota</taxon>
        <taxon>Actinomycetes</taxon>
        <taxon>Micrococcales</taxon>
        <taxon>Micrococcaceae</taxon>
        <taxon>Arthrobacter</taxon>
    </lineage>
</organism>
<reference evidence="4" key="1">
    <citation type="journal article" date="2019" name="Int. J. Syst. Evol. Microbiol.">
        <title>The Global Catalogue of Microorganisms (GCM) 10K type strain sequencing project: providing services to taxonomists for standard genome sequencing and annotation.</title>
        <authorList>
            <consortium name="The Broad Institute Genomics Platform"/>
            <consortium name="The Broad Institute Genome Sequencing Center for Infectious Disease"/>
            <person name="Wu L."/>
            <person name="Ma J."/>
        </authorList>
    </citation>
    <scope>NUCLEOTIDE SEQUENCE [LARGE SCALE GENOMIC DNA]</scope>
    <source>
        <strain evidence="4">JCM 15921</strain>
    </source>
</reference>
<keyword evidence="2" id="KW-1133">Transmembrane helix</keyword>
<dbReference type="EMBL" id="BAAAQB010000026">
    <property type="protein sequence ID" value="GAA2134432.1"/>
    <property type="molecule type" value="Genomic_DNA"/>
</dbReference>
<dbReference type="RefSeq" id="WP_344364578.1">
    <property type="nucleotide sequence ID" value="NZ_BAAAQB010000026.1"/>
</dbReference>
<dbReference type="Proteomes" id="UP001500102">
    <property type="component" value="Unassembled WGS sequence"/>
</dbReference>
<evidence type="ECO:0000313" key="4">
    <source>
        <dbReference type="Proteomes" id="UP001500102"/>
    </source>
</evidence>
<keyword evidence="2" id="KW-0472">Membrane</keyword>